<dbReference type="GO" id="GO:0005524">
    <property type="term" value="F:ATP binding"/>
    <property type="evidence" value="ECO:0007669"/>
    <property type="project" value="UniProtKB-KW"/>
</dbReference>
<gene>
    <name evidence="14" type="ORF">NKR19_g6945</name>
</gene>
<organism evidence="14 15">
    <name type="scientific">Coniochaeta hoffmannii</name>
    <dbReference type="NCBI Taxonomy" id="91930"/>
    <lineage>
        <taxon>Eukaryota</taxon>
        <taxon>Fungi</taxon>
        <taxon>Dikarya</taxon>
        <taxon>Ascomycota</taxon>
        <taxon>Pezizomycotina</taxon>
        <taxon>Sordariomycetes</taxon>
        <taxon>Sordariomycetidae</taxon>
        <taxon>Coniochaetales</taxon>
        <taxon>Coniochaetaceae</taxon>
        <taxon>Coniochaeta</taxon>
    </lineage>
</organism>
<dbReference type="InterPro" id="IPR032319">
    <property type="entry name" value="CLP1_P"/>
</dbReference>
<keyword evidence="6" id="KW-0698">rRNA processing</keyword>
<keyword evidence="9" id="KW-0418">Kinase</keyword>
<dbReference type="Pfam" id="PF16575">
    <property type="entry name" value="CLP1_P"/>
    <property type="match status" value="1"/>
</dbReference>
<comment type="caution">
    <text evidence="14">The sequence shown here is derived from an EMBL/GenBank/DDBJ whole genome shotgun (WGS) entry which is preliminary data.</text>
</comment>
<evidence type="ECO:0000256" key="3">
    <source>
        <dbReference type="ARBA" id="ARBA00011003"/>
    </source>
</evidence>
<dbReference type="Gene3D" id="3.40.50.300">
    <property type="entry name" value="P-loop containing nucleotide triphosphate hydrolases"/>
    <property type="match status" value="1"/>
</dbReference>
<evidence type="ECO:0000259" key="13">
    <source>
        <dbReference type="Pfam" id="PF16575"/>
    </source>
</evidence>
<evidence type="ECO:0000256" key="12">
    <source>
        <dbReference type="SAM" id="MobiDB-lite"/>
    </source>
</evidence>
<evidence type="ECO:0000256" key="11">
    <source>
        <dbReference type="ARBA" id="ARBA00023242"/>
    </source>
</evidence>
<evidence type="ECO:0000256" key="8">
    <source>
        <dbReference type="ARBA" id="ARBA00022741"/>
    </source>
</evidence>
<dbReference type="GO" id="GO:0000448">
    <property type="term" value="P:cleavage in ITS2 between 5.8S rRNA and LSU-rRNA of tricistronic rRNA transcript (SSU-rRNA, 5.8S rRNA, LSU-rRNA)"/>
    <property type="evidence" value="ECO:0007669"/>
    <property type="project" value="TreeGrafter"/>
</dbReference>
<evidence type="ECO:0000256" key="9">
    <source>
        <dbReference type="ARBA" id="ARBA00022777"/>
    </source>
</evidence>
<dbReference type="PANTHER" id="PTHR12755:SF3">
    <property type="entry name" value="POLYNUCLEOTIDE 5'-HYDROXYL-KINASE NOL9"/>
    <property type="match status" value="1"/>
</dbReference>
<dbReference type="Proteomes" id="UP001174691">
    <property type="component" value="Unassembled WGS sequence"/>
</dbReference>
<keyword evidence="15" id="KW-1185">Reference proteome</keyword>
<accession>A0AA38VS29</accession>
<dbReference type="FunFam" id="3.40.50.300:FF:001156">
    <property type="entry name" value="Polynucleotide 5-hydroxyl-kinase grc3"/>
    <property type="match status" value="1"/>
</dbReference>
<evidence type="ECO:0000256" key="1">
    <source>
        <dbReference type="ARBA" id="ARBA00003798"/>
    </source>
</evidence>
<dbReference type="PANTHER" id="PTHR12755">
    <property type="entry name" value="CLEAVAGE/POLYADENYLATION FACTOR IA SUBUNIT CLP1P"/>
    <property type="match status" value="1"/>
</dbReference>
<keyword evidence="10" id="KW-0067">ATP-binding</keyword>
<dbReference type="InterPro" id="IPR045116">
    <property type="entry name" value="Clp1/Grc3"/>
</dbReference>
<dbReference type="SUPFAM" id="SSF52540">
    <property type="entry name" value="P-loop containing nucleoside triphosphate hydrolases"/>
    <property type="match status" value="1"/>
</dbReference>
<keyword evidence="11" id="KW-0539">Nucleus</keyword>
<evidence type="ECO:0000256" key="10">
    <source>
        <dbReference type="ARBA" id="ARBA00022840"/>
    </source>
</evidence>
<evidence type="ECO:0000256" key="5">
    <source>
        <dbReference type="ARBA" id="ARBA00019824"/>
    </source>
</evidence>
<sequence length="738" mass="80667">MSSMKKRKIGTETTNAGPPVSAFAARQKLWGVKSKETSSAELAGDTPEEESIAQDPLPSRPASSRKRRTQRQEDQLPPSGEATSSGRTNGARHQQGATAPEPYSDGVDDAISSQLEADASRGTVLYHSSFKPHPKNFHRRPNGEVIIRLPEGERLVILGSYGLKVNEGEVTISGATIRPHDMVSWVSAPLCHAIPVIRTTRDTVLELRPSPAATSIRGLEKLNPVFGRLWNESTAGPDASGSSRNDTFRVIFTSEDGPKHTLLKELSSPGEWNKKLAQLTAPKPVRPPRILICGPKSSGKSTFSRMLANRFVTHHVAPRTDTKEILWNDVVYLDVDPGQPEFTCPGIIALVKMLKPNLAPSFCHPAAEAGFKVLKSQAVASVTPALDPAHLVDCAIDLFTAHYEPETAKAPLIINTPGWVQGTGLDIITTLIKHVQPTEVIYMSQDGPEETVDHLNSFCGSIPFTALPSQTSEYTSRTALHYRTMQTMSYFHLKPPSLAVKYHTWDPTSLTEIAPFRVRYRGANRGILGILCYDYQPHPSLLAESINGMIVALVIIDEPSALMPLLTDTSSGVGDVSKLDNILTTITPEGIPFIQNPNGKSLDPRHSETIGLALIRGIDAERGELQVLTPLADTVLSKFSKEGHRRLVMVAGKFDTPSWAYTEDFYRKAYGNTRGGSQEVTVAEEDTDDDASEGDHEENVGPAAREYTAAPWVEMLHGNQKRSVGSRVWRVRRDLGKG</sequence>
<evidence type="ECO:0000256" key="4">
    <source>
        <dbReference type="ARBA" id="ARBA00018706"/>
    </source>
</evidence>
<evidence type="ECO:0000313" key="15">
    <source>
        <dbReference type="Proteomes" id="UP001174691"/>
    </source>
</evidence>
<comment type="subcellular location">
    <subcellularLocation>
        <location evidence="2">Nucleus</location>
        <location evidence="2">Nucleolus</location>
    </subcellularLocation>
</comment>
<reference evidence="14" key="1">
    <citation type="submission" date="2022-07" db="EMBL/GenBank/DDBJ databases">
        <title>Fungi with potential for degradation of polypropylene.</title>
        <authorList>
            <person name="Gostincar C."/>
        </authorList>
    </citation>
    <scope>NUCLEOTIDE SEQUENCE</scope>
    <source>
        <strain evidence="14">EXF-13287</strain>
    </source>
</reference>
<dbReference type="GO" id="GO:0051731">
    <property type="term" value="F:polynucleotide 5'-hydroxyl-kinase activity"/>
    <property type="evidence" value="ECO:0007669"/>
    <property type="project" value="InterPro"/>
</dbReference>
<dbReference type="InterPro" id="IPR027417">
    <property type="entry name" value="P-loop_NTPase"/>
</dbReference>
<comment type="function">
    <text evidence="1">Polynucleotide 5'-kinase involved in rRNA processing.</text>
</comment>
<feature type="compositionally biased region" description="Acidic residues" evidence="12">
    <location>
        <begin position="682"/>
        <end position="692"/>
    </location>
</feature>
<evidence type="ECO:0000256" key="6">
    <source>
        <dbReference type="ARBA" id="ARBA00022552"/>
    </source>
</evidence>
<name>A0AA38VS29_9PEZI</name>
<dbReference type="AlphaFoldDB" id="A0AA38VS29"/>
<keyword evidence="8" id="KW-0547">Nucleotide-binding</keyword>
<protein>
    <recommendedName>
        <fullName evidence="5">Polynucleotide 5'-hydroxyl-kinase GRC3</fullName>
    </recommendedName>
    <alternativeName>
        <fullName evidence="4">Polynucleotide 5'-hydroxyl-kinase grc3</fullName>
    </alternativeName>
</protein>
<proteinExistence type="inferred from homology"/>
<evidence type="ECO:0000256" key="7">
    <source>
        <dbReference type="ARBA" id="ARBA00022679"/>
    </source>
</evidence>
<keyword evidence="7" id="KW-0808">Transferase</keyword>
<feature type="region of interest" description="Disordered" evidence="12">
    <location>
        <begin position="1"/>
        <end position="108"/>
    </location>
</feature>
<evidence type="ECO:0000313" key="14">
    <source>
        <dbReference type="EMBL" id="KAJ9143219.1"/>
    </source>
</evidence>
<feature type="compositionally biased region" description="Polar residues" evidence="12">
    <location>
        <begin position="81"/>
        <end position="97"/>
    </location>
</feature>
<comment type="similarity">
    <text evidence="3">Belongs to the Clp1 family. NOL9/GRC3 subfamily.</text>
</comment>
<dbReference type="EMBL" id="JANBVN010000114">
    <property type="protein sequence ID" value="KAJ9143219.1"/>
    <property type="molecule type" value="Genomic_DNA"/>
</dbReference>
<feature type="domain" description="Clp1 P-loop" evidence="13">
    <location>
        <begin position="294"/>
        <end position="492"/>
    </location>
</feature>
<feature type="region of interest" description="Disordered" evidence="12">
    <location>
        <begin position="676"/>
        <end position="705"/>
    </location>
</feature>
<evidence type="ECO:0000256" key="2">
    <source>
        <dbReference type="ARBA" id="ARBA00004604"/>
    </source>
</evidence>
<dbReference type="GO" id="GO:0005730">
    <property type="term" value="C:nucleolus"/>
    <property type="evidence" value="ECO:0007669"/>
    <property type="project" value="UniProtKB-SubCell"/>
</dbReference>